<feature type="compositionally biased region" description="Acidic residues" evidence="1">
    <location>
        <begin position="1"/>
        <end position="14"/>
    </location>
</feature>
<dbReference type="InParanoid" id="A0A2H3EC86"/>
<dbReference type="AlphaFoldDB" id="A0A2H3EC86"/>
<feature type="region of interest" description="Disordered" evidence="1">
    <location>
        <begin position="1"/>
        <end position="35"/>
    </location>
</feature>
<gene>
    <name evidence="2" type="ORF">ARMGADRAFT_1074986</name>
</gene>
<dbReference type="Proteomes" id="UP000217790">
    <property type="component" value="Unassembled WGS sequence"/>
</dbReference>
<dbReference type="OrthoDB" id="10428050at2759"/>
<evidence type="ECO:0000256" key="1">
    <source>
        <dbReference type="SAM" id="MobiDB-lite"/>
    </source>
</evidence>
<sequence length="173" mass="18862">MKADSDFDEDDGDQDTMGIDAAPVPPMAEPTWPDYSSTSIRGAAFSSPSFTRPLGSGFPTGIVITNGINLSLESPSGVSQAQWNRDVYPPKSMYRFAVKVRTQLTPGNIISEASMTSTPIWSVVIQIEVNAFTPTLLSDSSKHQQSSLHKNDVCTFIYEQHVCTPPRVSMMCP</sequence>
<reference evidence="3" key="1">
    <citation type="journal article" date="2017" name="Nat. Ecol. Evol.">
        <title>Genome expansion and lineage-specific genetic innovations in the forest pathogenic fungi Armillaria.</title>
        <authorList>
            <person name="Sipos G."/>
            <person name="Prasanna A.N."/>
            <person name="Walter M.C."/>
            <person name="O'Connor E."/>
            <person name="Balint B."/>
            <person name="Krizsan K."/>
            <person name="Kiss B."/>
            <person name="Hess J."/>
            <person name="Varga T."/>
            <person name="Slot J."/>
            <person name="Riley R."/>
            <person name="Boka B."/>
            <person name="Rigling D."/>
            <person name="Barry K."/>
            <person name="Lee J."/>
            <person name="Mihaltcheva S."/>
            <person name="LaButti K."/>
            <person name="Lipzen A."/>
            <person name="Waldron R."/>
            <person name="Moloney N.M."/>
            <person name="Sperisen C."/>
            <person name="Kredics L."/>
            <person name="Vagvoelgyi C."/>
            <person name="Patrignani A."/>
            <person name="Fitzpatrick D."/>
            <person name="Nagy I."/>
            <person name="Doyle S."/>
            <person name="Anderson J.B."/>
            <person name="Grigoriev I.V."/>
            <person name="Gueldener U."/>
            <person name="Muensterkoetter M."/>
            <person name="Nagy L.G."/>
        </authorList>
    </citation>
    <scope>NUCLEOTIDE SEQUENCE [LARGE SCALE GENOMIC DNA]</scope>
    <source>
        <strain evidence="3">Ar21-2</strain>
    </source>
</reference>
<accession>A0A2H3EC86</accession>
<dbReference type="EMBL" id="KZ293648">
    <property type="protein sequence ID" value="PBK98113.1"/>
    <property type="molecule type" value="Genomic_DNA"/>
</dbReference>
<evidence type="ECO:0000313" key="3">
    <source>
        <dbReference type="Proteomes" id="UP000217790"/>
    </source>
</evidence>
<organism evidence="2 3">
    <name type="scientific">Armillaria gallica</name>
    <name type="common">Bulbous honey fungus</name>
    <name type="synonym">Armillaria bulbosa</name>
    <dbReference type="NCBI Taxonomy" id="47427"/>
    <lineage>
        <taxon>Eukaryota</taxon>
        <taxon>Fungi</taxon>
        <taxon>Dikarya</taxon>
        <taxon>Basidiomycota</taxon>
        <taxon>Agaricomycotina</taxon>
        <taxon>Agaricomycetes</taxon>
        <taxon>Agaricomycetidae</taxon>
        <taxon>Agaricales</taxon>
        <taxon>Marasmiineae</taxon>
        <taxon>Physalacriaceae</taxon>
        <taxon>Armillaria</taxon>
    </lineage>
</organism>
<evidence type="ECO:0000313" key="2">
    <source>
        <dbReference type="EMBL" id="PBK98113.1"/>
    </source>
</evidence>
<protein>
    <submittedName>
        <fullName evidence="2">Uncharacterized protein</fullName>
    </submittedName>
</protein>
<keyword evidence="3" id="KW-1185">Reference proteome</keyword>
<proteinExistence type="predicted"/>
<name>A0A2H3EC86_ARMGA</name>